<reference evidence="1 2" key="1">
    <citation type="journal article" date="2013" name="Stand. Genomic Sci.">
        <title>Genomic Encyclopedia of Type Strains, Phase I: The one thousand microbial genomes (KMG-I) project.</title>
        <authorList>
            <person name="Kyrpides N.C."/>
            <person name="Woyke T."/>
            <person name="Eisen J.A."/>
            <person name="Garrity G."/>
            <person name="Lilburn T.G."/>
            <person name="Beck B.J."/>
            <person name="Whitman W.B."/>
            <person name="Hugenholtz P."/>
            <person name="Klenk H.P."/>
        </authorList>
    </citation>
    <scope>NUCLEOTIDE SEQUENCE [LARGE SCALE GENOMIC DNA]</scope>
    <source>
        <strain evidence="1 2">DSM 13484</strain>
    </source>
</reference>
<comment type="caution">
    <text evidence="1">The sequence shown here is derived from an EMBL/GenBank/DDBJ whole genome shotgun (WGS) entry which is preliminary data.</text>
</comment>
<evidence type="ECO:0000313" key="1">
    <source>
        <dbReference type="EMBL" id="TWI84058.1"/>
    </source>
</evidence>
<name>A0A562SSH3_CHIJA</name>
<dbReference type="OrthoDB" id="770741at2"/>
<organism evidence="1 2">
    <name type="scientific">Chitinophaga japonensis</name>
    <name type="common">Flexibacter japonensis</name>
    <dbReference type="NCBI Taxonomy" id="104662"/>
    <lineage>
        <taxon>Bacteria</taxon>
        <taxon>Pseudomonadati</taxon>
        <taxon>Bacteroidota</taxon>
        <taxon>Chitinophagia</taxon>
        <taxon>Chitinophagales</taxon>
        <taxon>Chitinophagaceae</taxon>
        <taxon>Chitinophaga</taxon>
    </lineage>
</organism>
<dbReference type="EMBL" id="VLLG01000005">
    <property type="protein sequence ID" value="TWI84058.1"/>
    <property type="molecule type" value="Genomic_DNA"/>
</dbReference>
<proteinExistence type="predicted"/>
<dbReference type="Proteomes" id="UP000316778">
    <property type="component" value="Unassembled WGS sequence"/>
</dbReference>
<evidence type="ECO:0000313" key="2">
    <source>
        <dbReference type="Proteomes" id="UP000316778"/>
    </source>
</evidence>
<protein>
    <submittedName>
        <fullName evidence="1">Uncharacterized protein</fullName>
    </submittedName>
</protein>
<gene>
    <name evidence="1" type="ORF">LX66_4420</name>
</gene>
<keyword evidence="2" id="KW-1185">Reference proteome</keyword>
<accession>A0A562SSH3</accession>
<dbReference type="AlphaFoldDB" id="A0A562SSH3"/>
<dbReference type="RefSeq" id="WP_145717587.1">
    <property type="nucleotide sequence ID" value="NZ_BAAAFY010000002.1"/>
</dbReference>
<sequence length="155" mass="17487">MLRSLAFVTCVLGIAGCMETSAGDTARTTDIDSDRIATASAPRYTAYRESGEQTISIDSALYAHLQWANALIHTFVKYSDNPMVQYALQDHTLEWRWDRLQTTDTAAYLVVQLTHTIDDEDGRRAVTDGWIYVDTLTRVVYEYDLPNDSLLLLAE</sequence>
<dbReference type="PROSITE" id="PS51257">
    <property type="entry name" value="PROKAR_LIPOPROTEIN"/>
    <property type="match status" value="1"/>
</dbReference>